<reference evidence="2 3" key="2">
    <citation type="submission" date="2018-09" db="EMBL/GenBank/DDBJ databases">
        <title>Genome of Sphaerochaeta halotolerans strain 4-11.</title>
        <authorList>
            <person name="Nazina T.N."/>
            <person name="Sokolova D.S."/>
        </authorList>
    </citation>
    <scope>NUCLEOTIDE SEQUENCE [LARGE SCALE GENOMIC DNA]</scope>
    <source>
        <strain evidence="2 3">4-11</strain>
    </source>
</reference>
<dbReference type="Pfam" id="PF10923">
    <property type="entry name" value="BrxC_BrxD"/>
    <property type="match status" value="2"/>
</dbReference>
<organism evidence="2 3">
    <name type="scientific">Sphaerochaeta halotolerans</name>
    <dbReference type="NCBI Taxonomy" id="2293840"/>
    <lineage>
        <taxon>Bacteria</taxon>
        <taxon>Pseudomonadati</taxon>
        <taxon>Spirochaetota</taxon>
        <taxon>Spirochaetia</taxon>
        <taxon>Spirochaetales</taxon>
        <taxon>Sphaerochaetaceae</taxon>
        <taxon>Sphaerochaeta</taxon>
    </lineage>
</organism>
<protein>
    <recommendedName>
        <fullName evidence="4">ATP-binding protein</fullName>
    </recommendedName>
</protein>
<sequence>MSWGYEERHMIEALRSGIPSKAIGHHFAEARQELLDSVIEKLDGVSESKMSDSMIISGKYGEGKTHLINTIYTLAHQRNMVVSLISLSKETPLDKLYLVYPKLVNNTYLPNHVQPGFTQELNKLSPNSPLTNDLLLYGATQLETDRLYYLLRSYLNTDDMEEQFLLQTDLEGDFVPNLQIKKMYRRIFGEKVVFNQNFVKSRHAQDYVAFLSHLFVQLGYNGWVILFDESELIGRLSKKARAKAYNNLASFLFPAKQLEATFSLFAFSSSYTEDIIEAKNEYQNLEELYPEGQEPMKSVLDAIVKAPQLKPLTHEEMQQILEKIVRFHAKAYDWQPNVALEKLLERVDRSGYLLRSKIRSAIEYLDQLYLYQTEEESLVGELEEGHYEEEESEEESAPTFEQLFDH</sequence>
<evidence type="ECO:0000256" key="1">
    <source>
        <dbReference type="SAM" id="MobiDB-lite"/>
    </source>
</evidence>
<evidence type="ECO:0008006" key="4">
    <source>
        <dbReference type="Google" id="ProtNLM"/>
    </source>
</evidence>
<reference evidence="3" key="1">
    <citation type="submission" date="2018-08" db="EMBL/GenBank/DDBJ databases">
        <authorList>
            <person name="Grouzdev D.S."/>
            <person name="Krutkina M.S."/>
        </authorList>
    </citation>
    <scope>NUCLEOTIDE SEQUENCE [LARGE SCALE GENOMIC DNA]</scope>
    <source>
        <strain evidence="3">4-11</strain>
    </source>
</reference>
<dbReference type="RefSeq" id="WP_117329044.1">
    <property type="nucleotide sequence ID" value="NZ_QUWK01000001.1"/>
</dbReference>
<proteinExistence type="predicted"/>
<feature type="region of interest" description="Disordered" evidence="1">
    <location>
        <begin position="383"/>
        <end position="406"/>
    </location>
</feature>
<keyword evidence="3" id="KW-1185">Reference proteome</keyword>
<dbReference type="InterPro" id="IPR021228">
    <property type="entry name" value="BrxD"/>
</dbReference>
<gene>
    <name evidence="2" type="ORF">DYP60_01250</name>
</gene>
<feature type="compositionally biased region" description="Acidic residues" evidence="1">
    <location>
        <begin position="383"/>
        <end position="396"/>
    </location>
</feature>
<accession>A0A372MKF9</accession>
<dbReference type="InterPro" id="IPR027417">
    <property type="entry name" value="P-loop_NTPase"/>
</dbReference>
<dbReference type="Proteomes" id="UP000264002">
    <property type="component" value="Unassembled WGS sequence"/>
</dbReference>
<name>A0A372MKF9_9SPIR</name>
<dbReference type="AlphaFoldDB" id="A0A372MKF9"/>
<comment type="caution">
    <text evidence="2">The sequence shown here is derived from an EMBL/GenBank/DDBJ whole genome shotgun (WGS) entry which is preliminary data.</text>
</comment>
<evidence type="ECO:0000313" key="3">
    <source>
        <dbReference type="Proteomes" id="UP000264002"/>
    </source>
</evidence>
<dbReference type="EMBL" id="QUWK01000001">
    <property type="protein sequence ID" value="RFU96224.1"/>
    <property type="molecule type" value="Genomic_DNA"/>
</dbReference>
<evidence type="ECO:0000313" key="2">
    <source>
        <dbReference type="EMBL" id="RFU96224.1"/>
    </source>
</evidence>
<dbReference type="SUPFAM" id="SSF52540">
    <property type="entry name" value="P-loop containing nucleoside triphosphate hydrolases"/>
    <property type="match status" value="1"/>
</dbReference>